<gene>
    <name evidence="7" type="ORF">ACFOD4_02330</name>
</gene>
<feature type="domain" description="TM2" evidence="6">
    <location>
        <begin position="15"/>
        <end position="61"/>
    </location>
</feature>
<organism evidence="7 8">
    <name type="scientific">Teichococcus globiformis</name>
    <dbReference type="NCBI Taxonomy" id="2307229"/>
    <lineage>
        <taxon>Bacteria</taxon>
        <taxon>Pseudomonadati</taxon>
        <taxon>Pseudomonadota</taxon>
        <taxon>Alphaproteobacteria</taxon>
        <taxon>Acetobacterales</taxon>
        <taxon>Roseomonadaceae</taxon>
        <taxon>Roseomonas</taxon>
    </lineage>
</organism>
<dbReference type="RefSeq" id="WP_379594720.1">
    <property type="nucleotide sequence ID" value="NZ_JBHRTN010000004.1"/>
</dbReference>
<evidence type="ECO:0000259" key="6">
    <source>
        <dbReference type="Pfam" id="PF05154"/>
    </source>
</evidence>
<evidence type="ECO:0000256" key="3">
    <source>
        <dbReference type="ARBA" id="ARBA00022989"/>
    </source>
</evidence>
<feature type="transmembrane region" description="Helical" evidence="5">
    <location>
        <begin position="44"/>
        <end position="71"/>
    </location>
</feature>
<dbReference type="PANTHER" id="PTHR21016">
    <property type="entry name" value="BETA-AMYLOID BINDING PROTEIN-RELATED"/>
    <property type="match status" value="1"/>
</dbReference>
<evidence type="ECO:0000256" key="4">
    <source>
        <dbReference type="ARBA" id="ARBA00023136"/>
    </source>
</evidence>
<sequence>MPPDSTSMMRYDAGKKSPAVAYLLWLFLGMFGAHRFYAGKTGSAVAILLLSLLGFGTIGFVLIIPIIWVLVDAFLIPGWIREHNNALIDRISRGS</sequence>
<comment type="caution">
    <text evidence="7">The sequence shown here is derived from an EMBL/GenBank/DDBJ whole genome shotgun (WGS) entry which is preliminary data.</text>
</comment>
<name>A0ABV7FU46_9PROT</name>
<dbReference type="EMBL" id="JBHRTN010000004">
    <property type="protein sequence ID" value="MFC3123884.1"/>
    <property type="molecule type" value="Genomic_DNA"/>
</dbReference>
<keyword evidence="8" id="KW-1185">Reference proteome</keyword>
<keyword evidence="4 5" id="KW-0472">Membrane</keyword>
<reference evidence="8" key="1">
    <citation type="journal article" date="2019" name="Int. J. Syst. Evol. Microbiol.">
        <title>The Global Catalogue of Microorganisms (GCM) 10K type strain sequencing project: providing services to taxonomists for standard genome sequencing and annotation.</title>
        <authorList>
            <consortium name="The Broad Institute Genomics Platform"/>
            <consortium name="The Broad Institute Genome Sequencing Center for Infectious Disease"/>
            <person name="Wu L."/>
            <person name="Ma J."/>
        </authorList>
    </citation>
    <scope>NUCLEOTIDE SEQUENCE [LARGE SCALE GENOMIC DNA]</scope>
    <source>
        <strain evidence="8">KCTC 52094</strain>
    </source>
</reference>
<dbReference type="Proteomes" id="UP001595593">
    <property type="component" value="Unassembled WGS sequence"/>
</dbReference>
<evidence type="ECO:0000256" key="1">
    <source>
        <dbReference type="ARBA" id="ARBA00004141"/>
    </source>
</evidence>
<evidence type="ECO:0000313" key="8">
    <source>
        <dbReference type="Proteomes" id="UP001595593"/>
    </source>
</evidence>
<dbReference type="InterPro" id="IPR007829">
    <property type="entry name" value="TM2"/>
</dbReference>
<evidence type="ECO:0000313" key="7">
    <source>
        <dbReference type="EMBL" id="MFC3123884.1"/>
    </source>
</evidence>
<keyword evidence="2 5" id="KW-0812">Transmembrane</keyword>
<dbReference type="Pfam" id="PF05154">
    <property type="entry name" value="TM2"/>
    <property type="match status" value="1"/>
</dbReference>
<proteinExistence type="predicted"/>
<keyword evidence="3 5" id="KW-1133">Transmembrane helix</keyword>
<accession>A0ABV7FU46</accession>
<dbReference type="InterPro" id="IPR050932">
    <property type="entry name" value="TM2D1-3-like"/>
</dbReference>
<evidence type="ECO:0000256" key="2">
    <source>
        <dbReference type="ARBA" id="ARBA00022692"/>
    </source>
</evidence>
<dbReference type="PANTHER" id="PTHR21016:SF25">
    <property type="entry name" value="TM2 DOMAIN-CONTAINING PROTEIN DDB_G0277895-RELATED"/>
    <property type="match status" value="1"/>
</dbReference>
<evidence type="ECO:0000256" key="5">
    <source>
        <dbReference type="SAM" id="Phobius"/>
    </source>
</evidence>
<comment type="subcellular location">
    <subcellularLocation>
        <location evidence="1">Membrane</location>
        <topology evidence="1">Multi-pass membrane protein</topology>
    </subcellularLocation>
</comment>
<feature type="transmembrane region" description="Helical" evidence="5">
    <location>
        <begin position="20"/>
        <end position="38"/>
    </location>
</feature>
<protein>
    <submittedName>
        <fullName evidence="7">TM2 domain-containing protein</fullName>
    </submittedName>
</protein>